<feature type="transmembrane region" description="Helical" evidence="6">
    <location>
        <begin position="384"/>
        <end position="400"/>
    </location>
</feature>
<evidence type="ECO:0000256" key="3">
    <source>
        <dbReference type="ARBA" id="ARBA00022692"/>
    </source>
</evidence>
<proteinExistence type="predicted"/>
<keyword evidence="2" id="KW-1003">Cell membrane</keyword>
<feature type="transmembrane region" description="Helical" evidence="6">
    <location>
        <begin position="135"/>
        <end position="153"/>
    </location>
</feature>
<feature type="transmembrane region" description="Helical" evidence="6">
    <location>
        <begin position="314"/>
        <end position="332"/>
    </location>
</feature>
<name>A0A7C2PA60_UNCW3</name>
<organism evidence="7">
    <name type="scientific">candidate division WOR-3 bacterium</name>
    <dbReference type="NCBI Taxonomy" id="2052148"/>
    <lineage>
        <taxon>Bacteria</taxon>
        <taxon>Bacteria division WOR-3</taxon>
    </lineage>
</organism>
<dbReference type="InterPro" id="IPR002797">
    <property type="entry name" value="Polysacc_synth"/>
</dbReference>
<evidence type="ECO:0000256" key="2">
    <source>
        <dbReference type="ARBA" id="ARBA00022475"/>
    </source>
</evidence>
<feature type="transmembrane region" description="Helical" evidence="6">
    <location>
        <begin position="193"/>
        <end position="216"/>
    </location>
</feature>
<dbReference type="InterPro" id="IPR050833">
    <property type="entry name" value="Poly_Biosynth_Transport"/>
</dbReference>
<protein>
    <submittedName>
        <fullName evidence="7">Flippase</fullName>
    </submittedName>
</protein>
<keyword evidence="3 6" id="KW-0812">Transmembrane</keyword>
<feature type="transmembrane region" description="Helical" evidence="6">
    <location>
        <begin position="412"/>
        <end position="431"/>
    </location>
</feature>
<gene>
    <name evidence="7" type="ORF">ENQ77_05935</name>
</gene>
<dbReference type="GO" id="GO:0005886">
    <property type="term" value="C:plasma membrane"/>
    <property type="evidence" value="ECO:0007669"/>
    <property type="project" value="UniProtKB-SubCell"/>
</dbReference>
<dbReference type="CDD" id="cd13128">
    <property type="entry name" value="MATE_Wzx_like"/>
    <property type="match status" value="1"/>
</dbReference>
<evidence type="ECO:0000256" key="6">
    <source>
        <dbReference type="SAM" id="Phobius"/>
    </source>
</evidence>
<dbReference type="AlphaFoldDB" id="A0A7C2PA60"/>
<feature type="transmembrane region" description="Helical" evidence="6">
    <location>
        <begin position="92"/>
        <end position="115"/>
    </location>
</feature>
<evidence type="ECO:0000256" key="1">
    <source>
        <dbReference type="ARBA" id="ARBA00004651"/>
    </source>
</evidence>
<evidence type="ECO:0000313" key="7">
    <source>
        <dbReference type="EMBL" id="HEN28177.1"/>
    </source>
</evidence>
<feature type="transmembrane region" description="Helical" evidence="6">
    <location>
        <begin position="468"/>
        <end position="487"/>
    </location>
</feature>
<dbReference type="PANTHER" id="PTHR30250:SF26">
    <property type="entry name" value="PSMA PROTEIN"/>
    <property type="match status" value="1"/>
</dbReference>
<reference evidence="7" key="1">
    <citation type="journal article" date="2020" name="mSystems">
        <title>Genome- and Community-Level Interaction Insights into Carbon Utilization and Element Cycling Functions of Hydrothermarchaeota in Hydrothermal Sediment.</title>
        <authorList>
            <person name="Zhou Z."/>
            <person name="Liu Y."/>
            <person name="Xu W."/>
            <person name="Pan J."/>
            <person name="Luo Z.H."/>
            <person name="Li M."/>
        </authorList>
    </citation>
    <scope>NUCLEOTIDE SEQUENCE [LARGE SCALE GENOMIC DNA]</scope>
    <source>
        <strain evidence="7">SpSt-34</strain>
    </source>
</reference>
<sequence length="506" mass="55887">MDGKKNFIELRGQLLIKNTILNFIGLVTPLFVGMITIPFIVQGLGTDRFGLLSLAWVVFVYFSIFDLGLTRATTKFVAEAFGKGETDQVPRLVWTAVTIQGVLGITGAIVLAKITPLLVEQILKVPLELLGEAKATFRVLALAVPVVLISGSFRGVLEASQRFDLVNAVSVPTSVLSYVLPLVGLFFGMNLQGIVTLILLGRIGTLIAFVALNLYTTPQLKRLSGSFSLLRLFSFGGWVTVSSIVGPVLVYLDRFLIGSLFSMAAVAYYSAPYEIITRLWIIPVSFTMTLFPAFSSLEGIKETQKLVNFFTRSFKYILLALGPIILAITLFAKEVLQIWLGIDFAKESSVVLQILAVGVLVNSLAQIPFALLQGTGRPDLPAKFHLLELPMYLGIAWFLINKWGITGAAVAWTLRVILDAFLLFGATLKVLNLSIKIFIHSNTTVVFFTLLLFSVIICVVKLMDIFSLFVRLVLFVCVFGLFFCFVWKKVLDDLDRSAIFKALKLW</sequence>
<accession>A0A7C2PA60</accession>
<feature type="transmembrane region" description="Helical" evidence="6">
    <location>
        <begin position="53"/>
        <end position="72"/>
    </location>
</feature>
<feature type="transmembrane region" description="Helical" evidence="6">
    <location>
        <begin position="443"/>
        <end position="462"/>
    </location>
</feature>
<feature type="transmembrane region" description="Helical" evidence="6">
    <location>
        <begin position="352"/>
        <end position="372"/>
    </location>
</feature>
<dbReference type="EMBL" id="DSOL01000165">
    <property type="protein sequence ID" value="HEN28177.1"/>
    <property type="molecule type" value="Genomic_DNA"/>
</dbReference>
<keyword evidence="5 6" id="KW-0472">Membrane</keyword>
<feature type="transmembrane region" description="Helical" evidence="6">
    <location>
        <begin position="165"/>
        <end position="187"/>
    </location>
</feature>
<feature type="transmembrane region" description="Helical" evidence="6">
    <location>
        <begin position="20"/>
        <end position="41"/>
    </location>
</feature>
<feature type="transmembrane region" description="Helical" evidence="6">
    <location>
        <begin position="275"/>
        <end position="294"/>
    </location>
</feature>
<dbReference type="PANTHER" id="PTHR30250">
    <property type="entry name" value="PST FAMILY PREDICTED COLANIC ACID TRANSPORTER"/>
    <property type="match status" value="1"/>
</dbReference>
<keyword evidence="4 6" id="KW-1133">Transmembrane helix</keyword>
<comment type="subcellular location">
    <subcellularLocation>
        <location evidence="1">Cell membrane</location>
        <topology evidence="1">Multi-pass membrane protein</topology>
    </subcellularLocation>
</comment>
<evidence type="ECO:0000256" key="5">
    <source>
        <dbReference type="ARBA" id="ARBA00023136"/>
    </source>
</evidence>
<evidence type="ECO:0000256" key="4">
    <source>
        <dbReference type="ARBA" id="ARBA00022989"/>
    </source>
</evidence>
<feature type="transmembrane region" description="Helical" evidence="6">
    <location>
        <begin position="228"/>
        <end position="252"/>
    </location>
</feature>
<comment type="caution">
    <text evidence="7">The sequence shown here is derived from an EMBL/GenBank/DDBJ whole genome shotgun (WGS) entry which is preliminary data.</text>
</comment>
<dbReference type="Pfam" id="PF01943">
    <property type="entry name" value="Polysacc_synt"/>
    <property type="match status" value="1"/>
</dbReference>